<dbReference type="Proteomes" id="UP001152658">
    <property type="component" value="Unassembled WGS sequence"/>
</dbReference>
<evidence type="ECO:0000313" key="2">
    <source>
        <dbReference type="Proteomes" id="UP001152658"/>
    </source>
</evidence>
<accession>A0ABN8TJ74</accession>
<proteinExistence type="predicted"/>
<organism evidence="1 2">
    <name type="scientific">Vibrio aestuarianus</name>
    <dbReference type="NCBI Taxonomy" id="28171"/>
    <lineage>
        <taxon>Bacteria</taxon>
        <taxon>Pseudomonadati</taxon>
        <taxon>Pseudomonadota</taxon>
        <taxon>Gammaproteobacteria</taxon>
        <taxon>Vibrionales</taxon>
        <taxon>Vibrionaceae</taxon>
        <taxon>Vibrio</taxon>
    </lineage>
</organism>
<name>A0ABN8TJ74_9VIBR</name>
<reference evidence="1" key="1">
    <citation type="submission" date="2022-06" db="EMBL/GenBank/DDBJ databases">
        <authorList>
            <person name="Goudenege D."/>
            <person name="Le Roux F."/>
        </authorList>
    </citation>
    <scope>NUCLEOTIDE SEQUENCE</scope>
    <source>
        <strain evidence="1">12-063</strain>
    </source>
</reference>
<dbReference type="EMBL" id="CALYLK010000001">
    <property type="protein sequence ID" value="CAH8191288.1"/>
    <property type="molecule type" value="Genomic_DNA"/>
</dbReference>
<keyword evidence="2" id="KW-1185">Reference proteome</keyword>
<evidence type="ECO:0000313" key="1">
    <source>
        <dbReference type="EMBL" id="CAH8191288.1"/>
    </source>
</evidence>
<sequence>MVLYQWIKKGEDSAPLFSNLSSYRSQCRFRDIYNYIDLPHYIPNHILRRDSHGISSSALHGPYLGW</sequence>
<comment type="caution">
    <text evidence="1">The sequence shown here is derived from an EMBL/GenBank/DDBJ whole genome shotgun (WGS) entry which is preliminary data.</text>
</comment>
<protein>
    <submittedName>
        <fullName evidence="1">Uncharacterized protein</fullName>
    </submittedName>
</protein>
<gene>
    <name evidence="1" type="ORF">VAE063_1000256</name>
</gene>